<dbReference type="RefSeq" id="XP_005718123.1">
    <property type="nucleotide sequence ID" value="XM_005718066.1"/>
</dbReference>
<dbReference type="KEGG" id="ccp:CHC_T00000789001"/>
<proteinExistence type="predicted"/>
<dbReference type="GeneID" id="17325840"/>
<keyword evidence="2" id="KW-1185">Reference proteome</keyword>
<evidence type="ECO:0000313" key="2">
    <source>
        <dbReference type="Proteomes" id="UP000012073"/>
    </source>
</evidence>
<accession>R7QKD6</accession>
<reference evidence="2" key="1">
    <citation type="journal article" date="2013" name="Proc. Natl. Acad. Sci. U.S.A.">
        <title>Genome structure and metabolic features in the red seaweed Chondrus crispus shed light on evolution of the Archaeplastida.</title>
        <authorList>
            <person name="Collen J."/>
            <person name="Porcel B."/>
            <person name="Carre W."/>
            <person name="Ball S.G."/>
            <person name="Chaparro C."/>
            <person name="Tonon T."/>
            <person name="Barbeyron T."/>
            <person name="Michel G."/>
            <person name="Noel B."/>
            <person name="Valentin K."/>
            <person name="Elias M."/>
            <person name="Artiguenave F."/>
            <person name="Arun A."/>
            <person name="Aury J.M."/>
            <person name="Barbosa-Neto J.F."/>
            <person name="Bothwell J.H."/>
            <person name="Bouget F.Y."/>
            <person name="Brillet L."/>
            <person name="Cabello-Hurtado F."/>
            <person name="Capella-Gutierrez S."/>
            <person name="Charrier B."/>
            <person name="Cladiere L."/>
            <person name="Cock J.M."/>
            <person name="Coelho S.M."/>
            <person name="Colleoni C."/>
            <person name="Czjzek M."/>
            <person name="Da Silva C."/>
            <person name="Delage L."/>
            <person name="Denoeud F."/>
            <person name="Deschamps P."/>
            <person name="Dittami S.M."/>
            <person name="Gabaldon T."/>
            <person name="Gachon C.M."/>
            <person name="Groisillier A."/>
            <person name="Herve C."/>
            <person name="Jabbari K."/>
            <person name="Katinka M."/>
            <person name="Kloareg B."/>
            <person name="Kowalczyk N."/>
            <person name="Labadie K."/>
            <person name="Leblanc C."/>
            <person name="Lopez P.J."/>
            <person name="McLachlan D.H."/>
            <person name="Meslet-Cladiere L."/>
            <person name="Moustafa A."/>
            <person name="Nehr Z."/>
            <person name="Nyvall Collen P."/>
            <person name="Panaud O."/>
            <person name="Partensky F."/>
            <person name="Poulain J."/>
            <person name="Rensing S.A."/>
            <person name="Rousvoal S."/>
            <person name="Samson G."/>
            <person name="Symeonidi A."/>
            <person name="Weissenbach J."/>
            <person name="Zambounis A."/>
            <person name="Wincker P."/>
            <person name="Boyen C."/>
        </authorList>
    </citation>
    <scope>NUCLEOTIDE SEQUENCE [LARGE SCALE GENOMIC DNA]</scope>
    <source>
        <strain evidence="2">cv. Stackhouse</strain>
    </source>
</reference>
<evidence type="ECO:0000313" key="1">
    <source>
        <dbReference type="EMBL" id="CDF38238.1"/>
    </source>
</evidence>
<dbReference type="EMBL" id="HG001906">
    <property type="protein sequence ID" value="CDF38238.1"/>
    <property type="molecule type" value="Genomic_DNA"/>
</dbReference>
<organism evidence="1 2">
    <name type="scientific">Chondrus crispus</name>
    <name type="common">Carrageen Irish moss</name>
    <name type="synonym">Polymorpha crispa</name>
    <dbReference type="NCBI Taxonomy" id="2769"/>
    <lineage>
        <taxon>Eukaryota</taxon>
        <taxon>Rhodophyta</taxon>
        <taxon>Florideophyceae</taxon>
        <taxon>Rhodymeniophycidae</taxon>
        <taxon>Gigartinales</taxon>
        <taxon>Gigartinaceae</taxon>
        <taxon>Chondrus</taxon>
    </lineage>
</organism>
<name>R7QKD6_CHOCR</name>
<dbReference type="AlphaFoldDB" id="R7QKD6"/>
<gene>
    <name evidence="1" type="ORF">CHC_T00000789001</name>
</gene>
<dbReference type="Proteomes" id="UP000012073">
    <property type="component" value="Unassembled WGS sequence"/>
</dbReference>
<protein>
    <submittedName>
        <fullName evidence="1">Uncharacterized protein</fullName>
    </submittedName>
</protein>
<dbReference type="Gramene" id="CDF38238">
    <property type="protein sequence ID" value="CDF38238"/>
    <property type="gene ID" value="CHC_T00000789001"/>
</dbReference>
<sequence>MYLLRAPLWLSREERTGRHRMRLLGSAHHPAIQVRHVVCNQ</sequence>